<dbReference type="EMBL" id="ML119142">
    <property type="protein sequence ID" value="RPB10573.1"/>
    <property type="molecule type" value="Genomic_DNA"/>
</dbReference>
<proteinExistence type="predicted"/>
<reference evidence="1 2" key="1">
    <citation type="journal article" date="2018" name="Nat. Ecol. Evol.">
        <title>Pezizomycetes genomes reveal the molecular basis of ectomycorrhizal truffle lifestyle.</title>
        <authorList>
            <person name="Murat C."/>
            <person name="Payen T."/>
            <person name="Noel B."/>
            <person name="Kuo A."/>
            <person name="Morin E."/>
            <person name="Chen J."/>
            <person name="Kohler A."/>
            <person name="Krizsan K."/>
            <person name="Balestrini R."/>
            <person name="Da Silva C."/>
            <person name="Montanini B."/>
            <person name="Hainaut M."/>
            <person name="Levati E."/>
            <person name="Barry K.W."/>
            <person name="Belfiori B."/>
            <person name="Cichocki N."/>
            <person name="Clum A."/>
            <person name="Dockter R.B."/>
            <person name="Fauchery L."/>
            <person name="Guy J."/>
            <person name="Iotti M."/>
            <person name="Le Tacon F."/>
            <person name="Lindquist E.A."/>
            <person name="Lipzen A."/>
            <person name="Malagnac F."/>
            <person name="Mello A."/>
            <person name="Molinier V."/>
            <person name="Miyauchi S."/>
            <person name="Poulain J."/>
            <person name="Riccioni C."/>
            <person name="Rubini A."/>
            <person name="Sitrit Y."/>
            <person name="Splivallo R."/>
            <person name="Traeger S."/>
            <person name="Wang M."/>
            <person name="Zifcakova L."/>
            <person name="Wipf D."/>
            <person name="Zambonelli A."/>
            <person name="Paolocci F."/>
            <person name="Nowrousian M."/>
            <person name="Ottonello S."/>
            <person name="Baldrian P."/>
            <person name="Spatafora J.W."/>
            <person name="Henrissat B."/>
            <person name="Nagy L.G."/>
            <person name="Aury J.M."/>
            <person name="Wincker P."/>
            <person name="Grigoriev I.V."/>
            <person name="Bonfante P."/>
            <person name="Martin F.M."/>
        </authorList>
    </citation>
    <scope>NUCLEOTIDE SEQUENCE [LARGE SCALE GENOMIC DNA]</scope>
    <source>
        <strain evidence="1 2">CCBAS932</strain>
    </source>
</reference>
<organism evidence="1 2">
    <name type="scientific">Morchella conica CCBAS932</name>
    <dbReference type="NCBI Taxonomy" id="1392247"/>
    <lineage>
        <taxon>Eukaryota</taxon>
        <taxon>Fungi</taxon>
        <taxon>Dikarya</taxon>
        <taxon>Ascomycota</taxon>
        <taxon>Pezizomycotina</taxon>
        <taxon>Pezizomycetes</taxon>
        <taxon>Pezizales</taxon>
        <taxon>Morchellaceae</taxon>
        <taxon>Morchella</taxon>
    </lineage>
</organism>
<gene>
    <name evidence="1" type="ORF">P167DRAFT_537503</name>
</gene>
<dbReference type="AlphaFoldDB" id="A0A3N4KJ41"/>
<accession>A0A3N4KJ41</accession>
<sequence>MFLFYSSRFQKRRGILFKFLFSGLTQANESKTNVGRVRVLAGTRMGCLGLPWEVVLERGYEDGGYKLNWH</sequence>
<dbReference type="Proteomes" id="UP000277580">
    <property type="component" value="Unassembled WGS sequence"/>
</dbReference>
<dbReference type="InParanoid" id="A0A3N4KJ41"/>
<protein>
    <submittedName>
        <fullName evidence="1">Uncharacterized protein</fullName>
    </submittedName>
</protein>
<evidence type="ECO:0000313" key="1">
    <source>
        <dbReference type="EMBL" id="RPB10573.1"/>
    </source>
</evidence>
<name>A0A3N4KJ41_9PEZI</name>
<keyword evidence="2" id="KW-1185">Reference proteome</keyword>
<evidence type="ECO:0000313" key="2">
    <source>
        <dbReference type="Proteomes" id="UP000277580"/>
    </source>
</evidence>